<gene>
    <name evidence="1" type="ORF">LMKDKBCB_01271</name>
</gene>
<evidence type="ECO:0000313" key="1">
    <source>
        <dbReference type="EMBL" id="VWL91141.1"/>
    </source>
</evidence>
<proteinExistence type="predicted"/>
<dbReference type="AlphaFoldDB" id="A0A5K1ISD8"/>
<dbReference type="EMBL" id="CABWIH010000029">
    <property type="protein sequence ID" value="VWL91141.1"/>
    <property type="molecule type" value="Genomic_DNA"/>
</dbReference>
<protein>
    <submittedName>
        <fullName evidence="1">Uncharacterized protein</fullName>
    </submittedName>
</protein>
<dbReference type="RefSeq" id="WP_156063002.1">
    <property type="nucleotide sequence ID" value="NZ_CABWIH010000029.1"/>
</dbReference>
<accession>A0A5K1ISD8</accession>
<name>A0A5K1ISD8_9ACTN</name>
<dbReference type="Pfam" id="PF20476">
    <property type="entry name" value="DUF6718"/>
    <property type="match status" value="1"/>
</dbReference>
<reference evidence="1 2" key="1">
    <citation type="submission" date="2019-10" db="EMBL/GenBank/DDBJ databases">
        <authorList>
            <person name="Wolf R A."/>
        </authorList>
    </citation>
    <scope>NUCLEOTIDE SEQUENCE [LARGE SCALE GENOMIC DNA]</scope>
    <source>
        <strain evidence="1">Collinsella_aerofaciens_AK_138A</strain>
    </source>
</reference>
<dbReference type="Proteomes" id="UP000330807">
    <property type="component" value="Unassembled WGS sequence"/>
</dbReference>
<dbReference type="InterPro" id="IPR046564">
    <property type="entry name" value="DUF6718"/>
</dbReference>
<evidence type="ECO:0000313" key="2">
    <source>
        <dbReference type="Proteomes" id="UP000330807"/>
    </source>
</evidence>
<sequence length="77" mass="8638">MCYLVAKWFSKEGSLALSAKPGQDLIDFIDKVEARFGSTDLQLVTISRPSAYGEYEPYEFVDSENELIDKLEKQAAA</sequence>
<organism evidence="1 2">
    <name type="scientific">Collinsella aerofaciens</name>
    <dbReference type="NCBI Taxonomy" id="74426"/>
    <lineage>
        <taxon>Bacteria</taxon>
        <taxon>Bacillati</taxon>
        <taxon>Actinomycetota</taxon>
        <taxon>Coriobacteriia</taxon>
        <taxon>Coriobacteriales</taxon>
        <taxon>Coriobacteriaceae</taxon>
        <taxon>Collinsella</taxon>
    </lineage>
</organism>